<keyword evidence="3" id="KW-1185">Reference proteome</keyword>
<evidence type="ECO:0000256" key="1">
    <source>
        <dbReference type="SAM" id="Phobius"/>
    </source>
</evidence>
<gene>
    <name evidence="2" type="ordered locus">FFONT_0367</name>
</gene>
<protein>
    <submittedName>
        <fullName evidence="2">Uncharacterized protein</fullName>
    </submittedName>
</protein>
<organism evidence="2 3">
    <name type="scientific">Fervidicoccus fontis (strain DSM 19380 / JCM 18336 / VKM B-2539 / Kam940)</name>
    <dbReference type="NCBI Taxonomy" id="1163730"/>
    <lineage>
        <taxon>Archaea</taxon>
        <taxon>Thermoproteota</taxon>
        <taxon>Thermoprotei</taxon>
        <taxon>Fervidicoccales</taxon>
        <taxon>Fervidicoccaceae</taxon>
        <taxon>Fervidicoccus</taxon>
    </lineage>
</organism>
<name>I0A050_FERFK</name>
<keyword evidence="1" id="KW-0472">Membrane</keyword>
<evidence type="ECO:0000313" key="2">
    <source>
        <dbReference type="EMBL" id="AFH42357.1"/>
    </source>
</evidence>
<dbReference type="STRING" id="1163730.FFONT_0367"/>
<reference evidence="3" key="1">
    <citation type="submission" date="2012-03" db="EMBL/GenBank/DDBJ databases">
        <title>Fervidicoccus fontis complete genome analysis confirms its distinct phylogenetic position and predicts its environmental function.</title>
        <authorList>
            <person name="Lebedinsky A.V."/>
            <person name="Mardanov A.V."/>
            <person name="Gumerov V.M."/>
            <person name="Beletsky A.V."/>
            <person name="Kublanov I.V."/>
            <person name="Perevalova A.A."/>
            <person name="Bonch-Osmolovskaya E.A."/>
            <person name="Ravin N.V."/>
            <person name="Skryabin K.G."/>
        </authorList>
    </citation>
    <scope>NUCLEOTIDE SEQUENCE [LARGE SCALE GENOMIC DNA]</scope>
    <source>
        <strain evidence="3">DSM 19380 / VKM B-2539 / Kam940</strain>
    </source>
</reference>
<keyword evidence="1" id="KW-0812">Transmembrane</keyword>
<evidence type="ECO:0000313" key="3">
    <source>
        <dbReference type="Proteomes" id="UP000007391"/>
    </source>
</evidence>
<reference evidence="2 3" key="2">
    <citation type="journal article" date="2014" name="Extremophiles">
        <title>Analysis of the complete genome of Fervidococcus fontis confirms the distinct phylogenetic position of the order Fervidicoccales and suggests its environmental function.</title>
        <authorList>
            <person name="Lebedinsky A.V."/>
            <person name="Mardanov A.V."/>
            <person name="Kublanov I.V."/>
            <person name="Gumerov V.M."/>
            <person name="Beletsky A.V."/>
            <person name="Perevalova A.A."/>
            <person name="Bidzhieva S.Kh."/>
            <person name="Bonch-Osmolovskaya E.A."/>
            <person name="Skryabin K.G."/>
            <person name="Ravin N.V."/>
        </authorList>
    </citation>
    <scope>NUCLEOTIDE SEQUENCE [LARGE SCALE GENOMIC DNA]</scope>
    <source>
        <strain evidence="3">DSM 19380 / VKM B-2539 / Kam940</strain>
    </source>
</reference>
<dbReference type="GeneID" id="12449439"/>
<dbReference type="AlphaFoldDB" id="I0A050"/>
<feature type="transmembrane region" description="Helical" evidence="1">
    <location>
        <begin position="7"/>
        <end position="30"/>
    </location>
</feature>
<keyword evidence="1" id="KW-1133">Transmembrane helix</keyword>
<feature type="transmembrane region" description="Helical" evidence="1">
    <location>
        <begin position="96"/>
        <end position="115"/>
    </location>
</feature>
<sequence>MDREKLTLFIAGFIYFVFNLLIFIFPLVLIKGNPFSGTISLVYYSIKYFEKTQLNLEMLNEVNIISTILLALILPTFIVSLALLLDKGKRLSFLSWLTYGIYVSQFVVISMMLTLKRRVELILPYISGTFSSSSSAGDLYYGCSAIYYTLNGYIFFKNIYIYIDIGIIVAVLFASVKIILKNEKK</sequence>
<feature type="transmembrane region" description="Helical" evidence="1">
    <location>
        <begin position="159"/>
        <end position="180"/>
    </location>
</feature>
<dbReference type="KEGG" id="ffo:FFONT_0367"/>
<proteinExistence type="predicted"/>
<dbReference type="InParanoid" id="I0A050"/>
<feature type="transmembrane region" description="Helical" evidence="1">
    <location>
        <begin position="64"/>
        <end position="84"/>
    </location>
</feature>
<accession>I0A050</accession>
<dbReference type="HOGENOM" id="CLU_1458145_0_0_2"/>
<dbReference type="Proteomes" id="UP000007391">
    <property type="component" value="Chromosome"/>
</dbReference>
<dbReference type="EMBL" id="CP003423">
    <property type="protein sequence ID" value="AFH42357.1"/>
    <property type="molecule type" value="Genomic_DNA"/>
</dbReference>
<dbReference type="RefSeq" id="WP_014557506.1">
    <property type="nucleotide sequence ID" value="NC_017461.1"/>
</dbReference>